<dbReference type="EMBL" id="BMAV01022906">
    <property type="protein sequence ID" value="GFY78281.1"/>
    <property type="molecule type" value="Genomic_DNA"/>
</dbReference>
<feature type="compositionally biased region" description="Polar residues" evidence="1">
    <location>
        <begin position="75"/>
        <end position="86"/>
    </location>
</feature>
<comment type="caution">
    <text evidence="2">The sequence shown here is derived from an EMBL/GenBank/DDBJ whole genome shotgun (WGS) entry which is preliminary data.</text>
</comment>
<feature type="region of interest" description="Disordered" evidence="1">
    <location>
        <begin position="44"/>
        <end position="86"/>
    </location>
</feature>
<proteinExistence type="predicted"/>
<name>A0A8X6YS80_9ARAC</name>
<evidence type="ECO:0000313" key="3">
    <source>
        <dbReference type="Proteomes" id="UP000886998"/>
    </source>
</evidence>
<dbReference type="AlphaFoldDB" id="A0A8X6YS80"/>
<dbReference type="OrthoDB" id="10319268at2759"/>
<dbReference type="Proteomes" id="UP000886998">
    <property type="component" value="Unassembled WGS sequence"/>
</dbReference>
<reference evidence="2" key="1">
    <citation type="submission" date="2020-08" db="EMBL/GenBank/DDBJ databases">
        <title>Multicomponent nature underlies the extraordinary mechanical properties of spider dragline silk.</title>
        <authorList>
            <person name="Kono N."/>
            <person name="Nakamura H."/>
            <person name="Mori M."/>
            <person name="Yoshida Y."/>
            <person name="Ohtoshi R."/>
            <person name="Malay A.D."/>
            <person name="Moran D.A.P."/>
            <person name="Tomita M."/>
            <person name="Numata K."/>
            <person name="Arakawa K."/>
        </authorList>
    </citation>
    <scope>NUCLEOTIDE SEQUENCE</scope>
</reference>
<accession>A0A8X6YS80</accession>
<evidence type="ECO:0000256" key="1">
    <source>
        <dbReference type="SAM" id="MobiDB-lite"/>
    </source>
</evidence>
<organism evidence="2 3">
    <name type="scientific">Trichonephila inaurata madagascariensis</name>
    <dbReference type="NCBI Taxonomy" id="2747483"/>
    <lineage>
        <taxon>Eukaryota</taxon>
        <taxon>Metazoa</taxon>
        <taxon>Ecdysozoa</taxon>
        <taxon>Arthropoda</taxon>
        <taxon>Chelicerata</taxon>
        <taxon>Arachnida</taxon>
        <taxon>Araneae</taxon>
        <taxon>Araneomorphae</taxon>
        <taxon>Entelegynae</taxon>
        <taxon>Araneoidea</taxon>
        <taxon>Nephilidae</taxon>
        <taxon>Trichonephila</taxon>
        <taxon>Trichonephila inaurata</taxon>
    </lineage>
</organism>
<gene>
    <name evidence="2" type="ORF">TNIN_416551</name>
</gene>
<feature type="compositionally biased region" description="Basic and acidic residues" evidence="1">
    <location>
        <begin position="7"/>
        <end position="25"/>
    </location>
</feature>
<protein>
    <submittedName>
        <fullName evidence="2">Uncharacterized protein</fullName>
    </submittedName>
</protein>
<sequence>MESQKPPNDRESVARGGNRSKEKRGCNPWRKRTFEYHLIIPINSGAQAPRASGSDPIGRGQPRQSRWILLRINESGGSNVTKSRRR</sequence>
<evidence type="ECO:0000313" key="2">
    <source>
        <dbReference type="EMBL" id="GFY78281.1"/>
    </source>
</evidence>
<feature type="region of interest" description="Disordered" evidence="1">
    <location>
        <begin position="1"/>
        <end position="30"/>
    </location>
</feature>
<keyword evidence="3" id="KW-1185">Reference proteome</keyword>